<protein>
    <submittedName>
        <fullName evidence="3">Uncharacterized protein</fullName>
    </submittedName>
</protein>
<organism evidence="3 4">
    <name type="scientific">Actinokineospora fastidiosa</name>
    <dbReference type="NCBI Taxonomy" id="1816"/>
    <lineage>
        <taxon>Bacteria</taxon>
        <taxon>Bacillati</taxon>
        <taxon>Actinomycetota</taxon>
        <taxon>Actinomycetes</taxon>
        <taxon>Pseudonocardiales</taxon>
        <taxon>Pseudonocardiaceae</taxon>
        <taxon>Actinokineospora</taxon>
    </lineage>
</organism>
<evidence type="ECO:0000313" key="4">
    <source>
        <dbReference type="Proteomes" id="UP000660680"/>
    </source>
</evidence>
<proteinExistence type="predicted"/>
<gene>
    <name evidence="3" type="ORF">GCM10010171_11060</name>
</gene>
<keyword evidence="4" id="KW-1185">Reference proteome</keyword>
<keyword evidence="2" id="KW-0812">Transmembrane</keyword>
<feature type="region of interest" description="Disordered" evidence="1">
    <location>
        <begin position="92"/>
        <end position="133"/>
    </location>
</feature>
<comment type="caution">
    <text evidence="3">The sequence shown here is derived from an EMBL/GenBank/DDBJ whole genome shotgun (WGS) entry which is preliminary data.</text>
</comment>
<dbReference type="Proteomes" id="UP000660680">
    <property type="component" value="Unassembled WGS sequence"/>
</dbReference>
<sequence length="252" mass="24524">MDEKRISSLFQDAVRDVPAPTFDEGDVTAESARLTRKRNGLLAGSALGFALLVGGAATGVALWTGPNGGSGNDSAAAASPSVLEGNETAAPYEVPRDGAEDRATPDLSVTTPKQGGEVAGSAGSEPGGTPTGCGTAAGEFAAALAGELPAATSAGAPVASPLVCPPGAKSVALPVADGPRKGLLSLMVVPEGTPFTLQPPWQDRPSGTAGAVAVAESGGTLVVVIEPVPGSAAPPLDAADARAIADGLADEL</sequence>
<reference evidence="3" key="2">
    <citation type="submission" date="2020-09" db="EMBL/GenBank/DDBJ databases">
        <authorList>
            <person name="Sun Q."/>
            <person name="Ohkuma M."/>
        </authorList>
    </citation>
    <scope>NUCLEOTIDE SEQUENCE</scope>
    <source>
        <strain evidence="3">JCM 3276</strain>
    </source>
</reference>
<evidence type="ECO:0000313" key="3">
    <source>
        <dbReference type="EMBL" id="GGS20204.1"/>
    </source>
</evidence>
<dbReference type="AlphaFoldDB" id="A0A918L899"/>
<accession>A0A918L899</accession>
<feature type="transmembrane region" description="Helical" evidence="2">
    <location>
        <begin position="41"/>
        <end position="63"/>
    </location>
</feature>
<name>A0A918L899_9PSEU</name>
<evidence type="ECO:0000256" key="1">
    <source>
        <dbReference type="SAM" id="MobiDB-lite"/>
    </source>
</evidence>
<keyword evidence="2" id="KW-1133">Transmembrane helix</keyword>
<dbReference type="EMBL" id="BMRB01000001">
    <property type="protein sequence ID" value="GGS20204.1"/>
    <property type="molecule type" value="Genomic_DNA"/>
</dbReference>
<keyword evidence="2" id="KW-0472">Membrane</keyword>
<evidence type="ECO:0000256" key="2">
    <source>
        <dbReference type="SAM" id="Phobius"/>
    </source>
</evidence>
<reference evidence="3" key="1">
    <citation type="journal article" date="2014" name="Int. J. Syst. Evol. Microbiol.">
        <title>Complete genome sequence of Corynebacterium casei LMG S-19264T (=DSM 44701T), isolated from a smear-ripened cheese.</title>
        <authorList>
            <consortium name="US DOE Joint Genome Institute (JGI-PGF)"/>
            <person name="Walter F."/>
            <person name="Albersmeier A."/>
            <person name="Kalinowski J."/>
            <person name="Ruckert C."/>
        </authorList>
    </citation>
    <scope>NUCLEOTIDE SEQUENCE</scope>
    <source>
        <strain evidence="3">JCM 3276</strain>
    </source>
</reference>
<feature type="compositionally biased region" description="Basic and acidic residues" evidence="1">
    <location>
        <begin position="94"/>
        <end position="104"/>
    </location>
</feature>